<organism evidence="2 3">
    <name type="scientific">Corynebacterium hadale</name>
    <dbReference type="NCBI Taxonomy" id="2026255"/>
    <lineage>
        <taxon>Bacteria</taxon>
        <taxon>Bacillati</taxon>
        <taxon>Actinomycetota</taxon>
        <taxon>Actinomycetes</taxon>
        <taxon>Mycobacteriales</taxon>
        <taxon>Corynebacteriaceae</taxon>
        <taxon>Corynebacterium</taxon>
    </lineage>
</organism>
<dbReference type="NCBIfam" id="TIGR01764">
    <property type="entry name" value="excise"/>
    <property type="match status" value="1"/>
</dbReference>
<evidence type="ECO:0000259" key="1">
    <source>
        <dbReference type="Pfam" id="PF12728"/>
    </source>
</evidence>
<dbReference type="EMBL" id="NQMQ01000002">
    <property type="protein sequence ID" value="PAJ71085.1"/>
    <property type="molecule type" value="Genomic_DNA"/>
</dbReference>
<dbReference type="InterPro" id="IPR009061">
    <property type="entry name" value="DNA-bd_dom_put_sf"/>
</dbReference>
<dbReference type="Pfam" id="PF12728">
    <property type="entry name" value="HTH_17"/>
    <property type="match status" value="1"/>
</dbReference>
<evidence type="ECO:0000313" key="2">
    <source>
        <dbReference type="EMBL" id="PAJ71085.1"/>
    </source>
</evidence>
<dbReference type="Gene3D" id="1.10.1660.10">
    <property type="match status" value="1"/>
</dbReference>
<keyword evidence="2" id="KW-0238">DNA-binding</keyword>
<dbReference type="InterPro" id="IPR010093">
    <property type="entry name" value="SinI_DNA-bd"/>
</dbReference>
<dbReference type="Proteomes" id="UP000215771">
    <property type="component" value="Unassembled WGS sequence"/>
</dbReference>
<dbReference type="GO" id="GO:0003677">
    <property type="term" value="F:DNA binding"/>
    <property type="evidence" value="ECO:0007669"/>
    <property type="project" value="UniProtKB-KW"/>
</dbReference>
<sequence length="147" mass="16718">MTSATVINDQVMLDEATVENLKSLPFLGVATFRATDAEGRAVPLPFDVQQLISQVLASVAQRGEVTISRVPEELTSTVAAEVLGVSRPTLMKWAKEGKIATHKRGTHNRFKRDDVLKLKQQRTEERMQAFREWREFEEENEHFFSES</sequence>
<comment type="caution">
    <text evidence="2">The sequence shown here is derived from an EMBL/GenBank/DDBJ whole genome shotgun (WGS) entry which is preliminary data.</text>
</comment>
<proteinExistence type="predicted"/>
<gene>
    <name evidence="2" type="ORF">CIG21_02660</name>
</gene>
<dbReference type="InterPro" id="IPR041657">
    <property type="entry name" value="HTH_17"/>
</dbReference>
<protein>
    <submittedName>
        <fullName evidence="2">DNA-binding protein</fullName>
    </submittedName>
</protein>
<feature type="domain" description="Helix-turn-helix" evidence="1">
    <location>
        <begin position="74"/>
        <end position="122"/>
    </location>
</feature>
<evidence type="ECO:0000313" key="3">
    <source>
        <dbReference type="Proteomes" id="UP000215771"/>
    </source>
</evidence>
<dbReference type="SUPFAM" id="SSF46955">
    <property type="entry name" value="Putative DNA-binding domain"/>
    <property type="match status" value="1"/>
</dbReference>
<dbReference type="AlphaFoldDB" id="A0A269PFS4"/>
<name>A0A269PFS4_9CORY</name>
<dbReference type="RefSeq" id="WP_095275552.1">
    <property type="nucleotide sequence ID" value="NZ_CP047655.1"/>
</dbReference>
<accession>A0A269PFS4</accession>
<reference evidence="2 3" key="1">
    <citation type="submission" date="2017-08" db="EMBL/GenBank/DDBJ databases">
        <authorList>
            <person name="de Groot N.N."/>
        </authorList>
    </citation>
    <scope>NUCLEOTIDE SEQUENCE [LARGE SCALE GENOMIC DNA]</scope>
    <source>
        <strain evidence="2 3">NBT06-6</strain>
    </source>
</reference>